<sequence length="247" mass="28359">MSDIIRRWTTQEREYTEYKDKFRKRSLAPNEYKPYIHDPTFYASVNMTRLQNEANCLEFIARTTTIPVPRLLAAYIEDGSFILETDRIDGVLMQELSPEEQRNVIPQIRRYLRELRNIHSDKLGGPCGLAFPPQAVVCRPNGHKPWCQIDTSTSTSKLVFCHRDVSQSNVYVHPISLKVVAIGDWEYGGFYPESHELPFYESPKKSGVQVKTISGMAEIKEFWQNAMCVVEDIPSCTNPTKVLPAAR</sequence>
<organism evidence="1 2">
    <name type="scientific">Hyaloscypha hepaticicola</name>
    <dbReference type="NCBI Taxonomy" id="2082293"/>
    <lineage>
        <taxon>Eukaryota</taxon>
        <taxon>Fungi</taxon>
        <taxon>Dikarya</taxon>
        <taxon>Ascomycota</taxon>
        <taxon>Pezizomycotina</taxon>
        <taxon>Leotiomycetes</taxon>
        <taxon>Helotiales</taxon>
        <taxon>Hyaloscyphaceae</taxon>
        <taxon>Hyaloscypha</taxon>
    </lineage>
</organism>
<dbReference type="InterPro" id="IPR011009">
    <property type="entry name" value="Kinase-like_dom_sf"/>
</dbReference>
<dbReference type="SUPFAM" id="SSF56112">
    <property type="entry name" value="Protein kinase-like (PK-like)"/>
    <property type="match status" value="1"/>
</dbReference>
<reference evidence="1 2" key="1">
    <citation type="submission" date="2016-05" db="EMBL/GenBank/DDBJ databases">
        <title>A degradative enzymes factory behind the ericoid mycorrhizal symbiosis.</title>
        <authorList>
            <consortium name="DOE Joint Genome Institute"/>
            <person name="Martino E."/>
            <person name="Morin E."/>
            <person name="Grelet G."/>
            <person name="Kuo A."/>
            <person name="Kohler A."/>
            <person name="Daghino S."/>
            <person name="Barry K."/>
            <person name="Choi C."/>
            <person name="Cichocki N."/>
            <person name="Clum A."/>
            <person name="Copeland A."/>
            <person name="Hainaut M."/>
            <person name="Haridas S."/>
            <person name="Labutti K."/>
            <person name="Lindquist E."/>
            <person name="Lipzen A."/>
            <person name="Khouja H.-R."/>
            <person name="Murat C."/>
            <person name="Ohm R."/>
            <person name="Olson A."/>
            <person name="Spatafora J."/>
            <person name="Veneault-Fourrey C."/>
            <person name="Henrissat B."/>
            <person name="Grigoriev I."/>
            <person name="Martin F."/>
            <person name="Perotto S."/>
        </authorList>
    </citation>
    <scope>NUCLEOTIDE SEQUENCE [LARGE SCALE GENOMIC DNA]</scope>
    <source>
        <strain evidence="1 2">UAMH 7357</strain>
    </source>
</reference>
<dbReference type="AlphaFoldDB" id="A0A2J6PPH4"/>
<dbReference type="EMBL" id="KZ613509">
    <property type="protein sequence ID" value="PMD15922.1"/>
    <property type="molecule type" value="Genomic_DNA"/>
</dbReference>
<evidence type="ECO:0000313" key="1">
    <source>
        <dbReference type="EMBL" id="PMD15922.1"/>
    </source>
</evidence>
<dbReference type="OrthoDB" id="2906425at2759"/>
<keyword evidence="2" id="KW-1185">Reference proteome</keyword>
<dbReference type="PANTHER" id="PTHR21310:SF55">
    <property type="entry name" value="AMINOGLYCOSIDE PHOSPHOTRANSFERASE DOMAIN-CONTAINING PROTEIN"/>
    <property type="match status" value="1"/>
</dbReference>
<dbReference type="STRING" id="1745343.A0A2J6PPH4"/>
<name>A0A2J6PPH4_9HELO</name>
<dbReference type="Proteomes" id="UP000235672">
    <property type="component" value="Unassembled WGS sequence"/>
</dbReference>
<dbReference type="InterPro" id="IPR051678">
    <property type="entry name" value="AGP_Transferase"/>
</dbReference>
<evidence type="ECO:0000313" key="2">
    <source>
        <dbReference type="Proteomes" id="UP000235672"/>
    </source>
</evidence>
<evidence type="ECO:0008006" key="3">
    <source>
        <dbReference type="Google" id="ProtNLM"/>
    </source>
</evidence>
<protein>
    <recommendedName>
        <fullName evidence="3">Aminoglycoside phosphotransferase domain-containing protein</fullName>
    </recommendedName>
</protein>
<dbReference type="PANTHER" id="PTHR21310">
    <property type="entry name" value="AMINOGLYCOSIDE PHOSPHOTRANSFERASE-RELATED-RELATED"/>
    <property type="match status" value="1"/>
</dbReference>
<proteinExistence type="predicted"/>
<gene>
    <name evidence="1" type="ORF">NA56DRAFT_608182</name>
</gene>
<accession>A0A2J6PPH4</accession>